<proteinExistence type="predicted"/>
<evidence type="ECO:0000313" key="1">
    <source>
        <dbReference type="EMBL" id="JAP07180.1"/>
    </source>
</evidence>
<feature type="non-terminal residue" evidence="1">
    <location>
        <position position="1"/>
    </location>
</feature>
<accession>A0A0V0GG22</accession>
<reference evidence="1" key="1">
    <citation type="submission" date="2015-12" db="EMBL/GenBank/DDBJ databases">
        <title>Gene expression during late stages of embryo sac development: a critical building block for successful pollen-pistil interactions.</title>
        <authorList>
            <person name="Liu Y."/>
            <person name="Joly V."/>
            <person name="Sabar M."/>
            <person name="Matton D.P."/>
        </authorList>
    </citation>
    <scope>NUCLEOTIDE SEQUENCE</scope>
</reference>
<organism evidence="1">
    <name type="scientific">Solanum chacoense</name>
    <name type="common">Chaco potato</name>
    <dbReference type="NCBI Taxonomy" id="4108"/>
    <lineage>
        <taxon>Eukaryota</taxon>
        <taxon>Viridiplantae</taxon>
        <taxon>Streptophyta</taxon>
        <taxon>Embryophyta</taxon>
        <taxon>Tracheophyta</taxon>
        <taxon>Spermatophyta</taxon>
        <taxon>Magnoliopsida</taxon>
        <taxon>eudicotyledons</taxon>
        <taxon>Gunneridae</taxon>
        <taxon>Pentapetalae</taxon>
        <taxon>asterids</taxon>
        <taxon>lamiids</taxon>
        <taxon>Solanales</taxon>
        <taxon>Solanaceae</taxon>
        <taxon>Solanoideae</taxon>
        <taxon>Solaneae</taxon>
        <taxon>Solanum</taxon>
    </lineage>
</organism>
<sequence>VDPLCGAPVCLNDLIHYFFPLKLVSGSTHTSTTPTSSCYLPLVQALKSLCLPSIRQTTITIMYPVKSHKWDLRG</sequence>
<dbReference type="AlphaFoldDB" id="A0A0V0GG22"/>
<dbReference type="EMBL" id="GEDG01039290">
    <property type="protein sequence ID" value="JAP07180.1"/>
    <property type="molecule type" value="Transcribed_RNA"/>
</dbReference>
<name>A0A0V0GG22_SOLCH</name>
<protein>
    <submittedName>
        <fullName evidence="1">Putative ovule protein</fullName>
    </submittedName>
</protein>